<evidence type="ECO:0000313" key="3">
    <source>
        <dbReference type="EMBL" id="POM25699.1"/>
    </source>
</evidence>
<dbReference type="EC" id="1.4.3.5" evidence="3"/>
<dbReference type="InterPro" id="IPR019920">
    <property type="entry name" value="F420-binding_dom_put"/>
</dbReference>
<dbReference type="InterPro" id="IPR052019">
    <property type="entry name" value="F420H2_bilvrd_red/Heme_oxyg"/>
</dbReference>
<sequence length="157" mass="17033">MTAYGPGQGPAPAPLDDAALATILRENPFGVLATTRRDGRPQLSTVLQAFDADAGLIRISTTEDRLKVRRLRRDPRAVLHVGTPDHLAFAIVEADAELSDVTREPGDAVGRELLALQPPFSPADERAFLEQVVADRRLVIRLRVTRLHGTGLDLKGS</sequence>
<dbReference type="Gene3D" id="2.30.110.10">
    <property type="entry name" value="Electron Transport, Fmn-binding Protein, Chain A"/>
    <property type="match status" value="1"/>
</dbReference>
<feature type="domain" description="Pyridoxamine 5'-phosphate oxidase N-terminal" evidence="2">
    <location>
        <begin position="18"/>
        <end position="99"/>
    </location>
</feature>
<dbReference type="InterPro" id="IPR012349">
    <property type="entry name" value="Split_barrel_FMN-bd"/>
</dbReference>
<dbReference type="GO" id="GO:0070967">
    <property type="term" value="F:coenzyme F420 binding"/>
    <property type="evidence" value="ECO:0007669"/>
    <property type="project" value="TreeGrafter"/>
</dbReference>
<proteinExistence type="predicted"/>
<dbReference type="PANTHER" id="PTHR35176:SF2">
    <property type="entry name" value="F420H(2)-DEPENDENT REDUCTASE RV1155"/>
    <property type="match status" value="1"/>
</dbReference>
<organism evidence="3 4">
    <name type="scientific">Actinomadura rubteroloni</name>
    <dbReference type="NCBI Taxonomy" id="1926885"/>
    <lineage>
        <taxon>Bacteria</taxon>
        <taxon>Bacillati</taxon>
        <taxon>Actinomycetota</taxon>
        <taxon>Actinomycetes</taxon>
        <taxon>Streptosporangiales</taxon>
        <taxon>Thermomonosporaceae</taxon>
        <taxon>Actinomadura</taxon>
    </lineage>
</organism>
<keyword evidence="1 3" id="KW-0560">Oxidoreductase</keyword>
<evidence type="ECO:0000259" key="2">
    <source>
        <dbReference type="Pfam" id="PF01243"/>
    </source>
</evidence>
<name>A0A2P4UL31_9ACTN</name>
<dbReference type="Proteomes" id="UP000242367">
    <property type="component" value="Unassembled WGS sequence"/>
</dbReference>
<dbReference type="RefSeq" id="WP_103560770.1">
    <property type="nucleotide sequence ID" value="NZ_MTBP01000001.1"/>
</dbReference>
<dbReference type="PANTHER" id="PTHR35176">
    <property type="entry name" value="HEME OXYGENASE HI_0854-RELATED"/>
    <property type="match status" value="1"/>
</dbReference>
<evidence type="ECO:0000256" key="1">
    <source>
        <dbReference type="ARBA" id="ARBA00023002"/>
    </source>
</evidence>
<dbReference type="AlphaFoldDB" id="A0A2P4UL31"/>
<dbReference type="InterPro" id="IPR011576">
    <property type="entry name" value="Pyridox_Oxase_N"/>
</dbReference>
<protein>
    <submittedName>
        <fullName evidence="3">Putative pyridoxine/pyridoxamine 5'-phosphate oxidase</fullName>
        <ecNumber evidence="3">1.4.3.5</ecNumber>
    </submittedName>
</protein>
<comment type="caution">
    <text evidence="3">The sequence shown here is derived from an EMBL/GenBank/DDBJ whole genome shotgun (WGS) entry which is preliminary data.</text>
</comment>
<dbReference type="GO" id="GO:0004733">
    <property type="term" value="F:pyridoxamine phosphate oxidase activity"/>
    <property type="evidence" value="ECO:0007669"/>
    <property type="project" value="UniProtKB-EC"/>
</dbReference>
<dbReference type="GO" id="GO:0016627">
    <property type="term" value="F:oxidoreductase activity, acting on the CH-CH group of donors"/>
    <property type="evidence" value="ECO:0007669"/>
    <property type="project" value="TreeGrafter"/>
</dbReference>
<dbReference type="SUPFAM" id="SSF50475">
    <property type="entry name" value="FMN-binding split barrel"/>
    <property type="match status" value="1"/>
</dbReference>
<accession>A0A2P4UL31</accession>
<keyword evidence="4" id="KW-1185">Reference proteome</keyword>
<dbReference type="GO" id="GO:0005829">
    <property type="term" value="C:cytosol"/>
    <property type="evidence" value="ECO:0007669"/>
    <property type="project" value="TreeGrafter"/>
</dbReference>
<dbReference type="Pfam" id="PF01243">
    <property type="entry name" value="PNPOx_N"/>
    <property type="match status" value="1"/>
</dbReference>
<dbReference type="NCBIfam" id="TIGR03618">
    <property type="entry name" value="Rv1155_F420"/>
    <property type="match status" value="1"/>
</dbReference>
<gene>
    <name evidence="3" type="ORF">BTM25_00820</name>
</gene>
<dbReference type="EMBL" id="MTBP01000001">
    <property type="protein sequence ID" value="POM25699.1"/>
    <property type="molecule type" value="Genomic_DNA"/>
</dbReference>
<reference evidence="3 4" key="1">
    <citation type="journal article" date="2017" name="Chemistry">
        <title>Isolation, Biosynthesis and Chemical Modifications of Rubterolones A-F: Rare Tropolone Alkaloids from Actinomadura sp. 5-2.</title>
        <authorList>
            <person name="Guo H."/>
            <person name="Benndorf R."/>
            <person name="Leichnitz D."/>
            <person name="Klassen J.L."/>
            <person name="Vollmers J."/>
            <person name="Gorls H."/>
            <person name="Steinacker M."/>
            <person name="Weigel C."/>
            <person name="Dahse H.M."/>
            <person name="Kaster A.K."/>
            <person name="de Beer Z.W."/>
            <person name="Poulsen M."/>
            <person name="Beemelmanns C."/>
        </authorList>
    </citation>
    <scope>NUCLEOTIDE SEQUENCE [LARGE SCALE GENOMIC DNA]</scope>
    <source>
        <strain evidence="3 4">5-2</strain>
    </source>
</reference>
<evidence type="ECO:0000313" key="4">
    <source>
        <dbReference type="Proteomes" id="UP000242367"/>
    </source>
</evidence>